<keyword evidence="1" id="KW-1133">Transmembrane helix</keyword>
<proteinExistence type="predicted"/>
<comment type="caution">
    <text evidence="2">The sequence shown here is derived from an EMBL/GenBank/DDBJ whole genome shotgun (WGS) entry which is preliminary data.</text>
</comment>
<sequence>MFDNIKNAKKNKGQVVILTAMFSLVISVLIISVISSPVVSQMKMNKNLFKAKESFYISESGNEDIVYRIKNGQSILGQEDLVFSNGIAQTTVTDLGNGIKEILTVGDVNNRIRKIKTKIQTTSGVSFNYGLFTGQGGIEMENNTRINGSIYSNGSIEGASNVMIAGDVYVAPRPATTTNIKWETNNEDFIFGKYVGSEQRVDTMQSFVTTTSGLRIFKVSLYLKKVGSPANLSVKIVKDKNGVPDKNNVIAEGSLLSSLIGTNYSFMDVGFNSNPEITANQIYWIISDTTRDDTNYFVWGMDNASGYTGGTAKYSTDWTKGSFINIAGDLDFQVWTGDENSLGVLDTVIVGDGVGGVFPAHAHTIKNSQISGDAFAYSFVGGSVGGNIIADNIADCSVVGDADYNTKTNCTVGGQSHSPTTPLSDPSYLVTPVSEANIQAWKDEAVDFGYITAGDLIPINGAIIGPGVIGGDLIIESDKIVKLRGTLYVEGNIIVNGNAGINLGISYGTTGSGAIISDGWVNLYNNVKINNPRTGSGHLMLLSTARCDKYYGFVNCNSEQSAINLENNVQSDILVAPYGIIELSNNISVVALVGDQLNLKNNIVLNYEQGLTNMNFSSGPSGSWGIESWREVE</sequence>
<reference evidence="2 3" key="1">
    <citation type="journal article" date="2016" name="Nat. Commun.">
        <title>Thousands of microbial genomes shed light on interconnected biogeochemical processes in an aquifer system.</title>
        <authorList>
            <person name="Anantharaman K."/>
            <person name="Brown C.T."/>
            <person name="Hug L.A."/>
            <person name="Sharon I."/>
            <person name="Castelle C.J."/>
            <person name="Probst A.J."/>
            <person name="Thomas B.C."/>
            <person name="Singh A."/>
            <person name="Wilkins M.J."/>
            <person name="Karaoz U."/>
            <person name="Brodie E.L."/>
            <person name="Williams K.H."/>
            <person name="Hubbard S.S."/>
            <person name="Banfield J.F."/>
        </authorList>
    </citation>
    <scope>NUCLEOTIDE SEQUENCE [LARGE SCALE GENOMIC DNA]</scope>
</reference>
<evidence type="ECO:0008006" key="4">
    <source>
        <dbReference type="Google" id="ProtNLM"/>
    </source>
</evidence>
<evidence type="ECO:0000313" key="2">
    <source>
        <dbReference type="EMBL" id="OGD69935.1"/>
    </source>
</evidence>
<dbReference type="AlphaFoldDB" id="A0A1F5ERD9"/>
<keyword evidence="1" id="KW-0812">Transmembrane</keyword>
<accession>A0A1F5ERD9</accession>
<dbReference type="Proteomes" id="UP000186545">
    <property type="component" value="Unassembled WGS sequence"/>
</dbReference>
<evidence type="ECO:0000313" key="3">
    <source>
        <dbReference type="Proteomes" id="UP000186545"/>
    </source>
</evidence>
<evidence type="ECO:0000256" key="1">
    <source>
        <dbReference type="SAM" id="Phobius"/>
    </source>
</evidence>
<protein>
    <recommendedName>
        <fullName evidence="4">Type 4 fimbrial biogenesis protein PilX N-terminal domain-containing protein</fullName>
    </recommendedName>
</protein>
<name>A0A1F5ERD9_9BACT</name>
<dbReference type="EMBL" id="MFAD01000029">
    <property type="protein sequence ID" value="OGD69935.1"/>
    <property type="molecule type" value="Genomic_DNA"/>
</dbReference>
<dbReference type="NCBIfam" id="NF041539">
    <property type="entry name" value="choice_anch_R"/>
    <property type="match status" value="1"/>
</dbReference>
<gene>
    <name evidence="2" type="ORF">A3I18_01765</name>
</gene>
<feature type="transmembrane region" description="Helical" evidence="1">
    <location>
        <begin position="15"/>
        <end position="34"/>
    </location>
</feature>
<organism evidence="2 3">
    <name type="scientific">Candidatus Campbellbacteria bacterium RIFCSPLOWO2_02_FULL_35_11</name>
    <dbReference type="NCBI Taxonomy" id="1797581"/>
    <lineage>
        <taxon>Bacteria</taxon>
        <taxon>Candidatus Campbelliibacteriota</taxon>
    </lineage>
</organism>
<keyword evidence="1" id="KW-0472">Membrane</keyword>